<proteinExistence type="predicted"/>
<accession>A0A518FUV1</accession>
<name>A0A518FUV1_9PLAN</name>
<reference evidence="1 2" key="1">
    <citation type="submission" date="2019-02" db="EMBL/GenBank/DDBJ databases">
        <title>Deep-cultivation of Planctomycetes and their phenomic and genomic characterization uncovers novel biology.</title>
        <authorList>
            <person name="Wiegand S."/>
            <person name="Jogler M."/>
            <person name="Boedeker C."/>
            <person name="Pinto D."/>
            <person name="Vollmers J."/>
            <person name="Rivas-Marin E."/>
            <person name="Kohn T."/>
            <person name="Peeters S.H."/>
            <person name="Heuer A."/>
            <person name="Rast P."/>
            <person name="Oberbeckmann S."/>
            <person name="Bunk B."/>
            <person name="Jeske O."/>
            <person name="Meyerdierks A."/>
            <person name="Storesund J.E."/>
            <person name="Kallscheuer N."/>
            <person name="Luecker S."/>
            <person name="Lage O.M."/>
            <person name="Pohl T."/>
            <person name="Merkel B.J."/>
            <person name="Hornburger P."/>
            <person name="Mueller R.-W."/>
            <person name="Bruemmer F."/>
            <person name="Labrenz M."/>
            <person name="Spormann A.M."/>
            <person name="Op den Camp H."/>
            <person name="Overmann J."/>
            <person name="Amann R."/>
            <person name="Jetten M.S.M."/>
            <person name="Mascher T."/>
            <person name="Medema M.H."/>
            <person name="Devos D.P."/>
            <person name="Kaster A.-K."/>
            <person name="Ovreas L."/>
            <person name="Rohde M."/>
            <person name="Galperin M.Y."/>
            <person name="Jogler C."/>
        </authorList>
    </citation>
    <scope>NUCLEOTIDE SEQUENCE [LARGE SCALE GENOMIC DNA]</scope>
    <source>
        <strain evidence="1 2">Pan153</strain>
    </source>
</reference>
<gene>
    <name evidence="1" type="ORF">Pan153_47880</name>
</gene>
<sequence length="54" mass="6052">MHWCRMRGRAGLSGEIQAGEDQRGISLTGYGKFFSMSMRVSPEWIFQAGGDLEL</sequence>
<dbReference type="Proteomes" id="UP000320839">
    <property type="component" value="Chromosome"/>
</dbReference>
<protein>
    <submittedName>
        <fullName evidence="1">Uncharacterized protein</fullName>
    </submittedName>
</protein>
<dbReference type="EMBL" id="CP036317">
    <property type="protein sequence ID" value="QDV20117.1"/>
    <property type="molecule type" value="Genomic_DNA"/>
</dbReference>
<evidence type="ECO:0000313" key="2">
    <source>
        <dbReference type="Proteomes" id="UP000320839"/>
    </source>
</evidence>
<dbReference type="AlphaFoldDB" id="A0A518FUV1"/>
<evidence type="ECO:0000313" key="1">
    <source>
        <dbReference type="EMBL" id="QDV20117.1"/>
    </source>
</evidence>
<organism evidence="1 2">
    <name type="scientific">Gimesia panareensis</name>
    <dbReference type="NCBI Taxonomy" id="2527978"/>
    <lineage>
        <taxon>Bacteria</taxon>
        <taxon>Pseudomonadati</taxon>
        <taxon>Planctomycetota</taxon>
        <taxon>Planctomycetia</taxon>
        <taxon>Planctomycetales</taxon>
        <taxon>Planctomycetaceae</taxon>
        <taxon>Gimesia</taxon>
    </lineage>
</organism>